<feature type="region of interest" description="Disordered" evidence="1">
    <location>
        <begin position="1"/>
        <end position="86"/>
    </location>
</feature>
<sequence>MPSPPANSSPTKPSPAKPSPVQKPPMTWSAVVKKPPPSKKSAPPLIPPIVDNRVPTNARACLPPGSTSDAQAHPFFSSSTGGHRGSILGEARESHLSASCADSQPALRGALVQAGRGNRGGQSSATPARSPYAGIYPTSGNNTNYYHPLQARADVQPVAKVTKSFASEATYRNNFERVVNVERSNSTMPTGAADAQVGGMNNAAHGTNAALPAYGGNNPAGTASFSMVSSNAIVIPTSSGTFAFNAPKQTSVGLSAAGVIGGELKAGTLALPGAAAKNSGSQDSQWQRVKDFLEQCVPIGGAVPEYDEWLPSIVVAYWYPIDDENWKKFEVVVSLFYLVHDAEKVLGSSAAELDQVNAHSPLAPLLPLKVPVDQKIRNLLVCFNISQSV</sequence>
<protein>
    <submittedName>
        <fullName evidence="2">Uncharacterized protein</fullName>
    </submittedName>
</protein>
<accession>A0A9P6G9R1</accession>
<keyword evidence="3" id="KW-1185">Reference proteome</keyword>
<name>A0A9P6G9R1_9PLEO</name>
<gene>
    <name evidence="2" type="ORF">PMIN01_11299</name>
</gene>
<evidence type="ECO:0000313" key="3">
    <source>
        <dbReference type="Proteomes" id="UP000756921"/>
    </source>
</evidence>
<dbReference type="Proteomes" id="UP000756921">
    <property type="component" value="Unassembled WGS sequence"/>
</dbReference>
<comment type="caution">
    <text evidence="2">The sequence shown here is derived from an EMBL/GenBank/DDBJ whole genome shotgun (WGS) entry which is preliminary data.</text>
</comment>
<feature type="compositionally biased region" description="Polar residues" evidence="1">
    <location>
        <begin position="65"/>
        <end position="81"/>
    </location>
</feature>
<proteinExistence type="predicted"/>
<dbReference type="OrthoDB" id="3796611at2759"/>
<dbReference type="AlphaFoldDB" id="A0A9P6G9R1"/>
<reference evidence="2" key="1">
    <citation type="journal article" date="2020" name="Mol. Plant Microbe Interact.">
        <title>Genome Sequence of the Biocontrol Agent Coniothyrium minitans strain Conio (IMI 134523).</title>
        <authorList>
            <person name="Patel D."/>
            <person name="Shittu T.A."/>
            <person name="Baroncelli R."/>
            <person name="Muthumeenakshi S."/>
            <person name="Osborne T.H."/>
            <person name="Janganan T.K."/>
            <person name="Sreenivasaprasad S."/>
        </authorList>
    </citation>
    <scope>NUCLEOTIDE SEQUENCE</scope>
    <source>
        <strain evidence="2">Conio</strain>
    </source>
</reference>
<dbReference type="EMBL" id="WJXW01000014">
    <property type="protein sequence ID" value="KAF9730430.1"/>
    <property type="molecule type" value="Genomic_DNA"/>
</dbReference>
<feature type="compositionally biased region" description="Pro residues" evidence="1">
    <location>
        <begin position="1"/>
        <end position="23"/>
    </location>
</feature>
<evidence type="ECO:0000256" key="1">
    <source>
        <dbReference type="SAM" id="MobiDB-lite"/>
    </source>
</evidence>
<organism evidence="2 3">
    <name type="scientific">Paraphaeosphaeria minitans</name>
    <dbReference type="NCBI Taxonomy" id="565426"/>
    <lineage>
        <taxon>Eukaryota</taxon>
        <taxon>Fungi</taxon>
        <taxon>Dikarya</taxon>
        <taxon>Ascomycota</taxon>
        <taxon>Pezizomycotina</taxon>
        <taxon>Dothideomycetes</taxon>
        <taxon>Pleosporomycetidae</taxon>
        <taxon>Pleosporales</taxon>
        <taxon>Massarineae</taxon>
        <taxon>Didymosphaeriaceae</taxon>
        <taxon>Paraphaeosphaeria</taxon>
    </lineage>
</organism>
<feature type="region of interest" description="Disordered" evidence="1">
    <location>
        <begin position="114"/>
        <end position="136"/>
    </location>
</feature>
<evidence type="ECO:0000313" key="2">
    <source>
        <dbReference type="EMBL" id="KAF9730430.1"/>
    </source>
</evidence>